<dbReference type="InterPro" id="IPR051415">
    <property type="entry name" value="LAAT-1"/>
</dbReference>
<dbReference type="FunFam" id="1.20.1280.290:FF:000009">
    <property type="entry name" value="PQ loop repeat family protein"/>
    <property type="match status" value="1"/>
</dbReference>
<keyword evidence="2 8" id="KW-0812">Transmembrane</keyword>
<comment type="subcellular location">
    <subcellularLocation>
        <location evidence="1">Membrane</location>
        <topology evidence="1">Multi-pass membrane protein</topology>
    </subcellularLocation>
</comment>
<gene>
    <name evidence="9" type="ORF">CYFA0S_07e01486g</name>
</gene>
<dbReference type="GO" id="GO:0034488">
    <property type="term" value="P:basic amino acid transmembrane export from vacuole"/>
    <property type="evidence" value="ECO:0007669"/>
    <property type="project" value="TreeGrafter"/>
</dbReference>
<evidence type="ECO:0000256" key="6">
    <source>
        <dbReference type="ARBA" id="ARBA00050768"/>
    </source>
</evidence>
<dbReference type="PhylomeDB" id="A0A061B173"/>
<dbReference type="PANTHER" id="PTHR16201:SF34">
    <property type="entry name" value="LYSOSOMAL AMINO ACID TRANSPORTER 1"/>
    <property type="match status" value="1"/>
</dbReference>
<dbReference type="Pfam" id="PF04193">
    <property type="entry name" value="PQ-loop"/>
    <property type="match status" value="2"/>
</dbReference>
<dbReference type="GO" id="GO:0000329">
    <property type="term" value="C:fungal-type vacuole membrane"/>
    <property type="evidence" value="ECO:0007669"/>
    <property type="project" value="TreeGrafter"/>
</dbReference>
<feature type="transmembrane region" description="Helical" evidence="8">
    <location>
        <begin position="75"/>
        <end position="95"/>
    </location>
</feature>
<dbReference type="PANTHER" id="PTHR16201">
    <property type="entry name" value="SEVEN TRANSMEMBRANE PROTEIN 1-RELATED"/>
    <property type="match status" value="1"/>
</dbReference>
<evidence type="ECO:0000256" key="8">
    <source>
        <dbReference type="SAM" id="Phobius"/>
    </source>
</evidence>
<feature type="transmembrane region" description="Helical" evidence="8">
    <location>
        <begin position="221"/>
        <end position="240"/>
    </location>
</feature>
<dbReference type="Gene3D" id="1.20.1280.290">
    <property type="match status" value="2"/>
</dbReference>
<evidence type="ECO:0000256" key="4">
    <source>
        <dbReference type="ARBA" id="ARBA00023136"/>
    </source>
</evidence>
<feature type="transmembrane region" description="Helical" evidence="8">
    <location>
        <begin position="183"/>
        <end position="200"/>
    </location>
</feature>
<dbReference type="InterPro" id="IPR006603">
    <property type="entry name" value="PQ-loop_rpt"/>
</dbReference>
<evidence type="ECO:0000256" key="3">
    <source>
        <dbReference type="ARBA" id="ARBA00022989"/>
    </source>
</evidence>
<evidence type="ECO:0000256" key="2">
    <source>
        <dbReference type="ARBA" id="ARBA00022692"/>
    </source>
</evidence>
<organism evidence="9">
    <name type="scientific">Cyberlindnera fabianii</name>
    <name type="common">Yeast</name>
    <name type="synonym">Hansenula fabianii</name>
    <dbReference type="NCBI Taxonomy" id="36022"/>
    <lineage>
        <taxon>Eukaryota</taxon>
        <taxon>Fungi</taxon>
        <taxon>Dikarya</taxon>
        <taxon>Ascomycota</taxon>
        <taxon>Saccharomycotina</taxon>
        <taxon>Saccharomycetes</taxon>
        <taxon>Phaffomycetales</taxon>
        <taxon>Phaffomycetaceae</taxon>
        <taxon>Cyberlindnera</taxon>
    </lineage>
</organism>
<comment type="catalytic activity">
    <reaction evidence="6">
        <text>L-histidine(out) + L-arginine(in) = L-histidine(in) + L-arginine(out)</text>
        <dbReference type="Rhea" id="RHEA:71063"/>
        <dbReference type="ChEBI" id="CHEBI:32682"/>
        <dbReference type="ChEBI" id="CHEBI:57595"/>
    </reaction>
</comment>
<evidence type="ECO:0000256" key="5">
    <source>
        <dbReference type="ARBA" id="ARBA00038039"/>
    </source>
</evidence>
<dbReference type="EMBL" id="LK052892">
    <property type="protein sequence ID" value="CDR41388.1"/>
    <property type="molecule type" value="Genomic_DNA"/>
</dbReference>
<dbReference type="GO" id="GO:0015174">
    <property type="term" value="F:basic amino acid transmembrane transporter activity"/>
    <property type="evidence" value="ECO:0007669"/>
    <property type="project" value="TreeGrafter"/>
</dbReference>
<dbReference type="AlphaFoldDB" id="A0A061B173"/>
<dbReference type="SMART" id="SM00679">
    <property type="entry name" value="CTNS"/>
    <property type="match status" value="2"/>
</dbReference>
<evidence type="ECO:0000313" key="9">
    <source>
        <dbReference type="EMBL" id="CDR41388.1"/>
    </source>
</evidence>
<name>A0A061B173_CYBFA</name>
<evidence type="ECO:0000256" key="7">
    <source>
        <dbReference type="SAM" id="MobiDB-lite"/>
    </source>
</evidence>
<reference evidence="9" key="1">
    <citation type="journal article" date="2014" name="Genome Announc.">
        <title>Genome sequence of the yeast Cyberlindnera fabianii (Hansenula fabianii).</title>
        <authorList>
            <person name="Freel K.C."/>
            <person name="Sarilar V."/>
            <person name="Neuveglise C."/>
            <person name="Devillers H."/>
            <person name="Friedrich A."/>
            <person name="Schacherer J."/>
        </authorList>
    </citation>
    <scope>NUCLEOTIDE SEQUENCE</scope>
    <source>
        <strain evidence="9">YJS4271</strain>
    </source>
</reference>
<feature type="transmembrane region" description="Helical" evidence="8">
    <location>
        <begin position="12"/>
        <end position="29"/>
    </location>
</feature>
<keyword evidence="4 8" id="KW-0472">Membrane</keyword>
<evidence type="ECO:0000256" key="1">
    <source>
        <dbReference type="ARBA" id="ARBA00004141"/>
    </source>
</evidence>
<comment type="similarity">
    <text evidence="5">Belongs to the laat-1 family.</text>
</comment>
<dbReference type="OrthoDB" id="8048523at2759"/>
<dbReference type="VEuPathDB" id="FungiDB:BON22_3658"/>
<feature type="region of interest" description="Disordered" evidence="7">
    <location>
        <begin position="108"/>
        <end position="135"/>
    </location>
</feature>
<feature type="compositionally biased region" description="Polar residues" evidence="7">
    <location>
        <begin position="117"/>
        <end position="135"/>
    </location>
</feature>
<protein>
    <submittedName>
        <fullName evidence="9">CYFA0S07e01486g1_1</fullName>
    </submittedName>
</protein>
<keyword evidence="3 8" id="KW-1133">Transmembrane helix</keyword>
<accession>A0A061B173</accession>
<feature type="transmembrane region" description="Helical" evidence="8">
    <location>
        <begin position="260"/>
        <end position="281"/>
    </location>
</feature>
<feature type="transmembrane region" description="Helical" evidence="8">
    <location>
        <begin position="49"/>
        <end position="68"/>
    </location>
</feature>
<sequence length="299" mass="34030">MLDSCYGHSTVSLISAVSGGASLAAWIVAQLPQLVETYNNKSVEGLSGFFVMIWITGDICSFIGCVLTQQMYFQYVLALYFLFNDFVLAGQYYYYGYYLKKHKHKHRHHHHHHNHNDNTQYNSTDMEQSNDVTRTSNNSVNTALRAAIPATILATQVGQGNAMPIPDISIMTEIPALVEGDKVLMLGTLFAWLSAALYFFSRIPQLIKNYQRKSTEDVSPFLFACTLFGNLTYTTSILANCDFVFNDEKRWEFFYNELPYMIGSGGTIIFDIVYFYQLWLYSEPDEAKRSEETPLLSSS</sequence>
<proteinExistence type="inferred from homology"/>